<dbReference type="CDD" id="cd07247">
    <property type="entry name" value="SgaA_N_like"/>
    <property type="match status" value="1"/>
</dbReference>
<dbReference type="Pfam" id="PF00903">
    <property type="entry name" value="Glyoxalase"/>
    <property type="match status" value="1"/>
</dbReference>
<name>A0ABS9KDK8_9BACT</name>
<proteinExistence type="predicted"/>
<dbReference type="PROSITE" id="PS51819">
    <property type="entry name" value="VOC"/>
    <property type="match status" value="1"/>
</dbReference>
<reference evidence="2" key="1">
    <citation type="submission" date="2022-01" db="EMBL/GenBank/DDBJ databases">
        <authorList>
            <person name="Wang Y."/>
        </authorList>
    </citation>
    <scope>NUCLEOTIDE SEQUENCE</scope>
    <source>
        <strain evidence="2">WB101</strain>
    </source>
</reference>
<dbReference type="InterPro" id="IPR037523">
    <property type="entry name" value="VOC_core"/>
</dbReference>
<gene>
    <name evidence="2" type="ORF">L6773_10040</name>
</gene>
<feature type="domain" description="VOC" evidence="1">
    <location>
        <begin position="8"/>
        <end position="126"/>
    </location>
</feature>
<dbReference type="PANTHER" id="PTHR33993">
    <property type="entry name" value="GLYOXALASE-RELATED"/>
    <property type="match status" value="1"/>
</dbReference>
<evidence type="ECO:0000313" key="2">
    <source>
        <dbReference type="EMBL" id="MCG2588908.1"/>
    </source>
</evidence>
<dbReference type="PANTHER" id="PTHR33993:SF2">
    <property type="entry name" value="VOC DOMAIN-CONTAINING PROTEIN"/>
    <property type="match status" value="1"/>
</dbReference>
<reference evidence="2" key="2">
    <citation type="submission" date="2024-05" db="EMBL/GenBank/DDBJ databases">
        <title>Rhodohalobacter halophilus gen. nov., sp. nov., a moderately halophilic member of the family Balneolaceae.</title>
        <authorList>
            <person name="Xia J."/>
        </authorList>
    </citation>
    <scope>NUCLEOTIDE SEQUENCE</scope>
    <source>
        <strain evidence="2">WB101</strain>
    </source>
</reference>
<evidence type="ECO:0000259" key="1">
    <source>
        <dbReference type="PROSITE" id="PS51819"/>
    </source>
</evidence>
<dbReference type="EMBL" id="JAKLWS010000010">
    <property type="protein sequence ID" value="MCG2588908.1"/>
    <property type="molecule type" value="Genomic_DNA"/>
</dbReference>
<sequence length="127" mass="14434">MANKKPITVGWFEIPTADMERAIRFYETVFDCKLDRNAMGDFDMAWFAWDEDMKGAGGSLVHHETYSPSQDGTLVYFSSEDTNTELNRIEEAGGKILQEKTEISPDIGYMALFLDTEGNRIALHSRK</sequence>
<dbReference type="Gene3D" id="3.10.180.10">
    <property type="entry name" value="2,3-Dihydroxybiphenyl 1,2-Dioxygenase, domain 1"/>
    <property type="match status" value="1"/>
</dbReference>
<dbReference type="Proteomes" id="UP001165366">
    <property type="component" value="Unassembled WGS sequence"/>
</dbReference>
<evidence type="ECO:0000313" key="3">
    <source>
        <dbReference type="Proteomes" id="UP001165366"/>
    </source>
</evidence>
<protein>
    <submittedName>
        <fullName evidence="2">VOC family protein</fullName>
    </submittedName>
</protein>
<comment type="caution">
    <text evidence="2">The sequence shown here is derived from an EMBL/GenBank/DDBJ whole genome shotgun (WGS) entry which is preliminary data.</text>
</comment>
<dbReference type="SUPFAM" id="SSF54593">
    <property type="entry name" value="Glyoxalase/Bleomycin resistance protein/Dihydroxybiphenyl dioxygenase"/>
    <property type="match status" value="1"/>
</dbReference>
<dbReference type="InterPro" id="IPR029068">
    <property type="entry name" value="Glyas_Bleomycin-R_OHBP_Dase"/>
</dbReference>
<keyword evidence="3" id="KW-1185">Reference proteome</keyword>
<dbReference type="InterPro" id="IPR052164">
    <property type="entry name" value="Anthracycline_SecMetBiosynth"/>
</dbReference>
<dbReference type="RefSeq" id="WP_237853947.1">
    <property type="nucleotide sequence ID" value="NZ_JAKLWS010000010.1"/>
</dbReference>
<accession>A0ABS9KDK8</accession>
<organism evidence="2 3">
    <name type="scientific">Rhodohalobacter sulfatireducens</name>
    <dbReference type="NCBI Taxonomy" id="2911366"/>
    <lineage>
        <taxon>Bacteria</taxon>
        <taxon>Pseudomonadati</taxon>
        <taxon>Balneolota</taxon>
        <taxon>Balneolia</taxon>
        <taxon>Balneolales</taxon>
        <taxon>Balneolaceae</taxon>
        <taxon>Rhodohalobacter</taxon>
    </lineage>
</organism>
<dbReference type="InterPro" id="IPR004360">
    <property type="entry name" value="Glyas_Fos-R_dOase_dom"/>
</dbReference>